<dbReference type="GO" id="GO:0030170">
    <property type="term" value="F:pyridoxal phosphate binding"/>
    <property type="evidence" value="ECO:0007669"/>
    <property type="project" value="UniProtKB-ARBA"/>
</dbReference>
<dbReference type="Gene3D" id="3.40.50.1100">
    <property type="match status" value="2"/>
</dbReference>
<evidence type="ECO:0000256" key="2">
    <source>
        <dbReference type="ARBA" id="ARBA00005003"/>
    </source>
</evidence>
<sequence>MNGDKQESSFVLPGHPSKCTWSLESKAEFGHKLFGTSKSASSSVLPDILHAIGNTPLIRLNSIPSKEGIKCQMYAKCEFLNPGGSLKDRIGYRMVQEAEENGLLKPGATIIEPSSGNTGIGLALAAAVKGYKCIIVMPWKMSQEKVSTLKALGAEIVRTPTEEPYDSPKGLFGVSQRLCREIPNSIILDQYKSPSNPLAHYEGTASEMWTQTNGNIDMVVVGTGTGGTISGIGRCLKEKRKDITIVGVDPYGSILAQPPEVNETDVKMYHVEGIGYDFIPTVLDRSVVDKWIKTSDKESLVMARRLIREEGLLCGGSSGAVMVGALKAAAHLDENKHVVVVLADGIRNYLTKMVDDDWMKDKGFYD</sequence>
<protein>
    <recommendedName>
        <fullName evidence="4">cystathionine beta-synthase</fullName>
        <ecNumber evidence="4">4.2.1.22</ecNumber>
    </recommendedName>
</protein>
<reference evidence="8" key="1">
    <citation type="submission" date="2022-01" db="EMBL/GenBank/DDBJ databases">
        <authorList>
            <person name="King R."/>
        </authorList>
    </citation>
    <scope>NUCLEOTIDE SEQUENCE</scope>
</reference>
<evidence type="ECO:0000256" key="3">
    <source>
        <dbReference type="ARBA" id="ARBA00007103"/>
    </source>
</evidence>
<dbReference type="InterPro" id="IPR036052">
    <property type="entry name" value="TrpB-like_PALP_sf"/>
</dbReference>
<organism evidence="8 9">
    <name type="scientific">Nezara viridula</name>
    <name type="common">Southern green stink bug</name>
    <name type="synonym">Cimex viridulus</name>
    <dbReference type="NCBI Taxonomy" id="85310"/>
    <lineage>
        <taxon>Eukaryota</taxon>
        <taxon>Metazoa</taxon>
        <taxon>Ecdysozoa</taxon>
        <taxon>Arthropoda</taxon>
        <taxon>Hexapoda</taxon>
        <taxon>Insecta</taxon>
        <taxon>Pterygota</taxon>
        <taxon>Neoptera</taxon>
        <taxon>Paraneoptera</taxon>
        <taxon>Hemiptera</taxon>
        <taxon>Heteroptera</taxon>
        <taxon>Panheteroptera</taxon>
        <taxon>Pentatomomorpha</taxon>
        <taxon>Pentatomoidea</taxon>
        <taxon>Pentatomidae</taxon>
        <taxon>Pentatominae</taxon>
        <taxon>Nezara</taxon>
    </lineage>
</organism>
<dbReference type="InterPro" id="IPR001926">
    <property type="entry name" value="TrpB-like_PALP"/>
</dbReference>
<evidence type="ECO:0000313" key="9">
    <source>
        <dbReference type="Proteomes" id="UP001152798"/>
    </source>
</evidence>
<comment type="similarity">
    <text evidence="3">Belongs to the cysteine synthase/cystathionine beta-synthase family.</text>
</comment>
<keyword evidence="5" id="KW-0663">Pyridoxal phosphate</keyword>
<dbReference type="GO" id="GO:0005737">
    <property type="term" value="C:cytoplasm"/>
    <property type="evidence" value="ECO:0007669"/>
    <property type="project" value="InterPro"/>
</dbReference>
<dbReference type="FunFam" id="3.40.50.1100:FF:000003">
    <property type="entry name" value="Cystathionine beta-synthase"/>
    <property type="match status" value="1"/>
</dbReference>
<dbReference type="NCBIfam" id="TIGR01137">
    <property type="entry name" value="cysta_beta"/>
    <property type="match status" value="1"/>
</dbReference>
<dbReference type="EC" id="4.2.1.22" evidence="4"/>
<comment type="catalytic activity">
    <reaction evidence="6">
        <text>L-homocysteine + L-serine = L,L-cystathionine + H2O</text>
        <dbReference type="Rhea" id="RHEA:10112"/>
        <dbReference type="ChEBI" id="CHEBI:15377"/>
        <dbReference type="ChEBI" id="CHEBI:33384"/>
        <dbReference type="ChEBI" id="CHEBI:58161"/>
        <dbReference type="ChEBI" id="CHEBI:58199"/>
        <dbReference type="EC" id="4.2.1.22"/>
    </reaction>
</comment>
<accession>A0A9P0EAS1</accession>
<evidence type="ECO:0000256" key="5">
    <source>
        <dbReference type="ARBA" id="ARBA00022898"/>
    </source>
</evidence>
<dbReference type="EMBL" id="OV725078">
    <property type="protein sequence ID" value="CAH1393213.1"/>
    <property type="molecule type" value="Genomic_DNA"/>
</dbReference>
<dbReference type="GO" id="GO:0019343">
    <property type="term" value="P:cysteine biosynthetic process via cystathionine"/>
    <property type="evidence" value="ECO:0007669"/>
    <property type="project" value="InterPro"/>
</dbReference>
<keyword evidence="9" id="KW-1185">Reference proteome</keyword>
<dbReference type="CDD" id="cd01561">
    <property type="entry name" value="CBS_like"/>
    <property type="match status" value="1"/>
</dbReference>
<dbReference type="SUPFAM" id="SSF53686">
    <property type="entry name" value="Tryptophan synthase beta subunit-like PLP-dependent enzymes"/>
    <property type="match status" value="1"/>
</dbReference>
<dbReference type="PANTHER" id="PTHR10314">
    <property type="entry name" value="CYSTATHIONINE BETA-SYNTHASE"/>
    <property type="match status" value="1"/>
</dbReference>
<evidence type="ECO:0000256" key="1">
    <source>
        <dbReference type="ARBA" id="ARBA00001933"/>
    </source>
</evidence>
<dbReference type="InterPro" id="IPR050214">
    <property type="entry name" value="Cys_Synth/Cystath_Beta-Synth"/>
</dbReference>
<proteinExistence type="inferred from homology"/>
<evidence type="ECO:0000256" key="6">
    <source>
        <dbReference type="ARBA" id="ARBA00047490"/>
    </source>
</evidence>
<dbReference type="Pfam" id="PF00291">
    <property type="entry name" value="PALP"/>
    <property type="match status" value="1"/>
</dbReference>
<dbReference type="AlphaFoldDB" id="A0A9P0EAS1"/>
<comment type="cofactor">
    <cofactor evidence="1">
        <name>pyridoxal 5'-phosphate</name>
        <dbReference type="ChEBI" id="CHEBI:597326"/>
    </cofactor>
</comment>
<evidence type="ECO:0000313" key="8">
    <source>
        <dbReference type="EMBL" id="CAH1393213.1"/>
    </source>
</evidence>
<evidence type="ECO:0000256" key="4">
    <source>
        <dbReference type="ARBA" id="ARBA00012041"/>
    </source>
</evidence>
<dbReference type="OrthoDB" id="728at2759"/>
<name>A0A9P0EAS1_NEZVI</name>
<evidence type="ECO:0000259" key="7">
    <source>
        <dbReference type="Pfam" id="PF00291"/>
    </source>
</evidence>
<dbReference type="InterPro" id="IPR005857">
    <property type="entry name" value="Cysta_beta_synth"/>
</dbReference>
<dbReference type="GO" id="GO:0004122">
    <property type="term" value="F:cystathionine beta-synthase activity"/>
    <property type="evidence" value="ECO:0007669"/>
    <property type="project" value="UniProtKB-EC"/>
</dbReference>
<comment type="pathway">
    <text evidence="2">Amino-acid biosynthesis; L-cysteine biosynthesis; L-cysteine from L-homocysteine and L-serine: step 1/2.</text>
</comment>
<dbReference type="FunFam" id="3.40.50.1100:FF:000118">
    <property type="entry name" value="Related to CYS4-cystathionine beta-synthase"/>
    <property type="match status" value="1"/>
</dbReference>
<dbReference type="Proteomes" id="UP001152798">
    <property type="component" value="Chromosome 2"/>
</dbReference>
<gene>
    <name evidence="8" type="ORF">NEZAVI_LOCUS3919</name>
</gene>
<feature type="domain" description="Tryptophan synthase beta chain-like PALP" evidence="7">
    <location>
        <begin position="49"/>
        <end position="344"/>
    </location>
</feature>